<reference evidence="1 2" key="1">
    <citation type="submission" date="2021-03" db="EMBL/GenBank/DDBJ databases">
        <authorList>
            <person name="So Y."/>
        </authorList>
    </citation>
    <scope>NUCLEOTIDE SEQUENCE [LARGE SCALE GENOMIC DNA]</scope>
    <source>
        <strain evidence="1 2">PWR1</strain>
    </source>
</reference>
<gene>
    <name evidence="1" type="ORF">J5Y09_22230</name>
</gene>
<sequence length="223" mass="25109">MDVNFKRGRQVILHDPRLNHSSTNGYGPPTTELPVGAPDRIVAPKSWWTRRARPDELTSTLVKAVATRCQNAQEMHGYGAFDALHIMAHGTRDFVQIGVFNLEMRNAQCFSALAGLFRYIVFHSCLVGQPPMGSIPDLNLPTSESLLARDLSRRTNAEVIVARELQEYTVRPIGETGYFELDFGNWEGPVDMYDSGRRIRTHHSTEETPFDLEQRIFPPGRGA</sequence>
<dbReference type="EMBL" id="JAGIYZ010000033">
    <property type="protein sequence ID" value="MBP0466663.1"/>
    <property type="molecule type" value="Genomic_DNA"/>
</dbReference>
<proteinExistence type="predicted"/>
<keyword evidence="2" id="KW-1185">Reference proteome</keyword>
<protein>
    <submittedName>
        <fullName evidence="1">Uncharacterized protein</fullName>
    </submittedName>
</protein>
<dbReference type="Proteomes" id="UP000680815">
    <property type="component" value="Unassembled WGS sequence"/>
</dbReference>
<accession>A0ABS4B0Q0</accession>
<evidence type="ECO:0000313" key="1">
    <source>
        <dbReference type="EMBL" id="MBP0466663.1"/>
    </source>
</evidence>
<comment type="caution">
    <text evidence="1">The sequence shown here is derived from an EMBL/GenBank/DDBJ whole genome shotgun (WGS) entry which is preliminary data.</text>
</comment>
<name>A0ABS4B0Q0_9PROT</name>
<organism evidence="1 2">
    <name type="scientific">Roseomonas nitratireducens</name>
    <dbReference type="NCBI Taxonomy" id="2820810"/>
    <lineage>
        <taxon>Bacteria</taxon>
        <taxon>Pseudomonadati</taxon>
        <taxon>Pseudomonadota</taxon>
        <taxon>Alphaproteobacteria</taxon>
        <taxon>Acetobacterales</taxon>
        <taxon>Roseomonadaceae</taxon>
        <taxon>Roseomonas</taxon>
    </lineage>
</organism>
<evidence type="ECO:0000313" key="2">
    <source>
        <dbReference type="Proteomes" id="UP000680815"/>
    </source>
</evidence>
<dbReference type="RefSeq" id="WP_209354053.1">
    <property type="nucleotide sequence ID" value="NZ_JAGIYZ010000033.1"/>
</dbReference>